<sequence>MLHRQQARVMMLDDDDVVLITVPGWGNSGDKHWQTLWELTYPLARRVQQQDWLYPERGAWVAALDALVRDTPGRIVLAAHSLGCHTTVAWLRTVDLATQRRIKGVLLVAPPALPITEARARASGELPDEAAMPAFGGFEQPDAGALPVPAVMVASRDDLFCDFATAQSMAAGWGVRLLDAGKAGHMGSHAGLGSWAAGQQLLQRFILA</sequence>
<organism evidence="1 2">
    <name type="scientific">Aquitalea magnusonii</name>
    <dbReference type="NCBI Taxonomy" id="332411"/>
    <lineage>
        <taxon>Bacteria</taxon>
        <taxon>Pseudomonadati</taxon>
        <taxon>Pseudomonadota</taxon>
        <taxon>Betaproteobacteria</taxon>
        <taxon>Neisseriales</taxon>
        <taxon>Chromobacteriaceae</taxon>
        <taxon>Aquitalea</taxon>
    </lineage>
</organism>
<dbReference type="KEGG" id="amah:DLM_4338"/>
<dbReference type="Gene3D" id="3.40.50.1820">
    <property type="entry name" value="alpha/beta hydrolase"/>
    <property type="match status" value="1"/>
</dbReference>
<reference evidence="2" key="1">
    <citation type="journal article" date="2017" name="Biotechnol. Biofuels">
        <title>Evaluation of environmental bacterial communities as a factor affecting the growth of duckweed Lemna minor.</title>
        <authorList>
            <person name="Ishizawa H."/>
            <person name="Kuroda M."/>
            <person name="Morikawa M."/>
            <person name="Ike M."/>
        </authorList>
    </citation>
    <scope>NUCLEOTIDE SEQUENCE [LARGE SCALE GENOMIC DNA]</scope>
    <source>
        <strain evidence="2">H3</strain>
    </source>
</reference>
<dbReference type="InterPro" id="IPR029058">
    <property type="entry name" value="AB_hydrolase_fold"/>
</dbReference>
<gene>
    <name evidence="1" type="ORF">DLM_4338</name>
</gene>
<evidence type="ECO:0000313" key="1">
    <source>
        <dbReference type="EMBL" id="BBF87903.1"/>
    </source>
</evidence>
<dbReference type="Proteomes" id="UP000198290">
    <property type="component" value="Chromosome"/>
</dbReference>
<dbReference type="EMBL" id="AP018823">
    <property type="protein sequence ID" value="BBF87903.1"/>
    <property type="molecule type" value="Genomic_DNA"/>
</dbReference>
<dbReference type="AlphaFoldDB" id="A0A3G9GMK0"/>
<dbReference type="InterPro" id="IPR010662">
    <property type="entry name" value="RBBP9/YdeN"/>
</dbReference>
<dbReference type="STRING" id="332411.VI06_08475"/>
<reference evidence="1 2" key="2">
    <citation type="journal article" date="2017" name="Genome Announc.">
        <title>Draft genome sequence of Aquitalea magnusonii strain H3, a plant growth-promoting bacterium of duckweed Lemna minor.</title>
        <authorList>
            <person name="Ishizawa H."/>
            <person name="Kuroda M."/>
            <person name="Ike M."/>
        </authorList>
    </citation>
    <scope>NUCLEOTIDE SEQUENCE [LARGE SCALE GENOMIC DNA]</scope>
    <source>
        <strain evidence="1 2">H3</strain>
    </source>
</reference>
<name>A0A3G9GMK0_9NEIS</name>
<proteinExistence type="predicted"/>
<reference evidence="2" key="3">
    <citation type="journal article" date="2017" name="Plant Physiol. Biochem.">
        <title>Differential oxidative and antioxidative response of duckweed Lemna minor toward plant growth promoting/inhibiting bacteria.</title>
        <authorList>
            <person name="Ishizawa H."/>
            <person name="Kuroda M."/>
            <person name="Morikawa M."/>
            <person name="Ike M."/>
        </authorList>
    </citation>
    <scope>NUCLEOTIDE SEQUENCE [LARGE SCALE GENOMIC DNA]</scope>
    <source>
        <strain evidence="2">H3</strain>
    </source>
</reference>
<dbReference type="GO" id="GO:0016787">
    <property type="term" value="F:hydrolase activity"/>
    <property type="evidence" value="ECO:0007669"/>
    <property type="project" value="InterPro"/>
</dbReference>
<dbReference type="SUPFAM" id="SSF53474">
    <property type="entry name" value="alpha/beta-Hydrolases"/>
    <property type="match status" value="1"/>
</dbReference>
<protein>
    <recommendedName>
        <fullName evidence="3">Alpha/beta hydrolase</fullName>
    </recommendedName>
</protein>
<keyword evidence="2" id="KW-1185">Reference proteome</keyword>
<evidence type="ECO:0008006" key="3">
    <source>
        <dbReference type="Google" id="ProtNLM"/>
    </source>
</evidence>
<accession>A0A3G9GMK0</accession>
<dbReference type="Pfam" id="PF06821">
    <property type="entry name" value="Ser_hydrolase"/>
    <property type="match status" value="1"/>
</dbReference>
<evidence type="ECO:0000313" key="2">
    <source>
        <dbReference type="Proteomes" id="UP000198290"/>
    </source>
</evidence>